<dbReference type="Gene3D" id="1.10.530.10">
    <property type="match status" value="1"/>
</dbReference>
<comment type="caution">
    <text evidence="3">The sequence shown here is derived from an EMBL/GenBank/DDBJ whole genome shotgun (WGS) entry which is preliminary data.</text>
</comment>
<evidence type="ECO:0000259" key="2">
    <source>
        <dbReference type="Pfam" id="PF01832"/>
    </source>
</evidence>
<dbReference type="InterPro" id="IPR051056">
    <property type="entry name" value="Glycosyl_Hydrolase_73"/>
</dbReference>
<dbReference type="PATRIC" id="fig|999418.3.peg.4499"/>
<dbReference type="Pfam" id="PF01832">
    <property type="entry name" value="Glucosaminidase"/>
    <property type="match status" value="1"/>
</dbReference>
<sequence length="176" mass="20013">MPIDNNSWYFHWHIGISANEIIILTMTKKDFITKYLPLAQKAGEAFRINPVVILAQAAIETGWAQSDLCLLHHNFFGITAYGKKNVWWTGTSVQLSTNSLSFRTYPDPLHSFMDYARLIRHAYTDAADVSYQPAAFALKIGYSKYISEVNGDNREAYRRMLVSISRTIEKLIGSSL</sequence>
<dbReference type="PANTHER" id="PTHR33308:SF9">
    <property type="entry name" value="PEPTIDOGLYCAN HYDROLASE FLGJ"/>
    <property type="match status" value="1"/>
</dbReference>
<dbReference type="AlphaFoldDB" id="K5Z1K3"/>
<feature type="domain" description="Mannosyl-glycoprotein endo-beta-N-acetylglucosamidase-like" evidence="2">
    <location>
        <begin position="37"/>
        <end position="166"/>
    </location>
</feature>
<reference evidence="3 4" key="1">
    <citation type="submission" date="2012-02" db="EMBL/GenBank/DDBJ databases">
        <title>The Genome Sequence of Parabacteroides goldsteinii CL02T12C30.</title>
        <authorList>
            <consortium name="The Broad Institute Genome Sequencing Platform"/>
            <person name="Earl A."/>
            <person name="Ward D."/>
            <person name="Feldgarden M."/>
            <person name="Gevers D."/>
            <person name="Zitomersky N.L."/>
            <person name="Coyne M.J."/>
            <person name="Comstock L.E."/>
            <person name="Young S.K."/>
            <person name="Zeng Q."/>
            <person name="Gargeya S."/>
            <person name="Fitzgerald M."/>
            <person name="Haas B."/>
            <person name="Abouelleil A."/>
            <person name="Alvarado L."/>
            <person name="Arachchi H.M."/>
            <person name="Berlin A."/>
            <person name="Chapman S.B."/>
            <person name="Gearin G."/>
            <person name="Goldberg J."/>
            <person name="Griggs A."/>
            <person name="Gujja S."/>
            <person name="Hansen M."/>
            <person name="Heiman D."/>
            <person name="Howarth C."/>
            <person name="Larimer J."/>
            <person name="Lui A."/>
            <person name="MacDonald P.J.P."/>
            <person name="McCowen C."/>
            <person name="Montmayeur A."/>
            <person name="Murphy C."/>
            <person name="Neiman D."/>
            <person name="Pearson M."/>
            <person name="Priest M."/>
            <person name="Roberts A."/>
            <person name="Saif S."/>
            <person name="Shea T."/>
            <person name="Sisk P."/>
            <person name="Stolte C."/>
            <person name="Sykes S."/>
            <person name="Wortman J."/>
            <person name="Nusbaum C."/>
            <person name="Birren B."/>
        </authorList>
    </citation>
    <scope>NUCLEOTIDE SEQUENCE [LARGE SCALE GENOMIC DNA]</scope>
    <source>
        <strain evidence="3 4">CL02T12C30</strain>
    </source>
</reference>
<protein>
    <recommendedName>
        <fullName evidence="2">Mannosyl-glycoprotein endo-beta-N-acetylglucosamidase-like domain-containing protein</fullName>
    </recommendedName>
</protein>
<proteinExistence type="predicted"/>
<dbReference type="GO" id="GO:0004040">
    <property type="term" value="F:amidase activity"/>
    <property type="evidence" value="ECO:0007669"/>
    <property type="project" value="InterPro"/>
</dbReference>
<organism evidence="3 4">
    <name type="scientific">Parabacteroides goldsteinii CL02T12C30</name>
    <dbReference type="NCBI Taxonomy" id="999418"/>
    <lineage>
        <taxon>Bacteria</taxon>
        <taxon>Pseudomonadati</taxon>
        <taxon>Bacteroidota</taxon>
        <taxon>Bacteroidia</taxon>
        <taxon>Bacteroidales</taxon>
        <taxon>Tannerellaceae</taxon>
        <taxon>Parabacteroides</taxon>
    </lineage>
</organism>
<dbReference type="InterPro" id="IPR002901">
    <property type="entry name" value="MGlyc_endo_b_GlcNAc-like_dom"/>
</dbReference>
<name>K5Z1K3_9BACT</name>
<accession>K5Z1K3</accession>
<dbReference type="HOGENOM" id="CLU_013771_0_2_10"/>
<gene>
    <name evidence="3" type="ORF">HMPREF1076_04423</name>
</gene>
<keyword evidence="1" id="KW-0378">Hydrolase</keyword>
<dbReference type="PANTHER" id="PTHR33308">
    <property type="entry name" value="PEPTIDOGLYCAN HYDROLASE FLGJ"/>
    <property type="match status" value="1"/>
</dbReference>
<dbReference type="EMBL" id="AGZO01000031">
    <property type="protein sequence ID" value="EKN09394.1"/>
    <property type="molecule type" value="Genomic_DNA"/>
</dbReference>
<dbReference type="Proteomes" id="UP000006330">
    <property type="component" value="Unassembled WGS sequence"/>
</dbReference>
<evidence type="ECO:0000256" key="1">
    <source>
        <dbReference type="ARBA" id="ARBA00022801"/>
    </source>
</evidence>
<evidence type="ECO:0000313" key="3">
    <source>
        <dbReference type="EMBL" id="EKN09394.1"/>
    </source>
</evidence>
<evidence type="ECO:0000313" key="4">
    <source>
        <dbReference type="Proteomes" id="UP000006330"/>
    </source>
</evidence>